<dbReference type="RefSeq" id="WP_166659500.1">
    <property type="nucleotide sequence ID" value="NZ_SNXZ01000010.1"/>
</dbReference>
<reference evidence="1 2" key="1">
    <citation type="submission" date="2019-03" db="EMBL/GenBank/DDBJ databases">
        <title>Genomic Encyclopedia of Type Strains, Phase IV (KMG-IV): sequencing the most valuable type-strain genomes for metagenomic binning, comparative biology and taxonomic classification.</title>
        <authorList>
            <person name="Goeker M."/>
        </authorList>
    </citation>
    <scope>NUCLEOTIDE SEQUENCE [LARGE SCALE GENOMIC DNA]</scope>
    <source>
        <strain evidence="1 2">DSM 45361</strain>
    </source>
</reference>
<sequence length="202" mass="22934">MVKPLDAFLRDTVRPFLKEKGFSKKGRDFRFVAPNGDTALIGFQSWRLGLREVEFNLDVGILPVPWVEWLEQVSGVNDQSIGGALWWKRLFSPFTYMESPFPYTDTWIVNLDDNERIDVLLGALGAAADRLRILVDRRNLISVVRDSATAVQDLRHSREHSMALLLVDDGPSRELDELLQVLEARDPDDKVASWVRAKLAAS</sequence>
<comment type="caution">
    <text evidence="1">The sequence shown here is derived from an EMBL/GenBank/DDBJ whole genome shotgun (WGS) entry which is preliminary data.</text>
</comment>
<name>A0A4R6RUD7_LABRH</name>
<dbReference type="EMBL" id="SNXZ01000010">
    <property type="protein sequence ID" value="TDP90561.1"/>
    <property type="molecule type" value="Genomic_DNA"/>
</dbReference>
<protein>
    <submittedName>
        <fullName evidence="1">Uncharacterized protein DUF4304</fullName>
    </submittedName>
</protein>
<dbReference type="Pfam" id="PF14137">
    <property type="entry name" value="DUF4304"/>
    <property type="match status" value="1"/>
</dbReference>
<proteinExistence type="predicted"/>
<evidence type="ECO:0000313" key="1">
    <source>
        <dbReference type="EMBL" id="TDP90561.1"/>
    </source>
</evidence>
<organism evidence="1 2">
    <name type="scientific">Labedaea rhizosphaerae</name>
    <dbReference type="NCBI Taxonomy" id="598644"/>
    <lineage>
        <taxon>Bacteria</taxon>
        <taxon>Bacillati</taxon>
        <taxon>Actinomycetota</taxon>
        <taxon>Actinomycetes</taxon>
        <taxon>Pseudonocardiales</taxon>
        <taxon>Pseudonocardiaceae</taxon>
        <taxon>Labedaea</taxon>
    </lineage>
</organism>
<keyword evidence="2" id="KW-1185">Reference proteome</keyword>
<dbReference type="AlphaFoldDB" id="A0A4R6RUD7"/>
<dbReference type="InterPro" id="IPR025412">
    <property type="entry name" value="DUF4304"/>
</dbReference>
<dbReference type="Proteomes" id="UP000295444">
    <property type="component" value="Unassembled WGS sequence"/>
</dbReference>
<gene>
    <name evidence="1" type="ORF">EV186_110102</name>
</gene>
<evidence type="ECO:0000313" key="2">
    <source>
        <dbReference type="Proteomes" id="UP000295444"/>
    </source>
</evidence>
<accession>A0A4R6RUD7</accession>